<dbReference type="AlphaFoldDB" id="A0A9Q1N2J3"/>
<dbReference type="Proteomes" id="UP001152561">
    <property type="component" value="Unassembled WGS sequence"/>
</dbReference>
<keyword evidence="3" id="KW-1185">Reference proteome</keyword>
<dbReference type="PROSITE" id="PS51925">
    <property type="entry name" value="SWIB_MDM2"/>
    <property type="match status" value="1"/>
</dbReference>
<gene>
    <name evidence="2" type="ORF">K7X08_008837</name>
</gene>
<feature type="domain" description="DM2" evidence="1">
    <location>
        <begin position="3"/>
        <end position="85"/>
    </location>
</feature>
<evidence type="ECO:0000313" key="3">
    <source>
        <dbReference type="Proteomes" id="UP001152561"/>
    </source>
</evidence>
<dbReference type="Gene3D" id="1.10.245.10">
    <property type="entry name" value="SWIB/MDM2 domain"/>
    <property type="match status" value="1"/>
</dbReference>
<dbReference type="OrthoDB" id="10251073at2759"/>
<comment type="caution">
    <text evidence="2">The sequence shown here is derived from an EMBL/GenBank/DDBJ whole genome shotgun (WGS) entry which is preliminary data.</text>
</comment>
<dbReference type="EMBL" id="JAJAGQ010000001">
    <property type="protein sequence ID" value="KAJ8572326.1"/>
    <property type="molecule type" value="Genomic_DNA"/>
</dbReference>
<sequence length="97" mass="11733">MIWFSCSSSIVRCSCEILWYWRKCIARADVIKRIWQYIKENDLQDPADKKTSICDERLKELFQVDSFHGFTVTKLLSLDCSFYQKRRLILWLACNWQ</sequence>
<reference evidence="3" key="1">
    <citation type="journal article" date="2023" name="Proc. Natl. Acad. Sci. U.S.A.">
        <title>Genomic and structural basis for evolution of tropane alkaloid biosynthesis.</title>
        <authorList>
            <person name="Wanga Y.-J."/>
            <person name="Taina T."/>
            <person name="Yua J.-Y."/>
            <person name="Lia J."/>
            <person name="Xua B."/>
            <person name="Chenc J."/>
            <person name="D'Auriad J.C."/>
            <person name="Huanga J.-P."/>
            <person name="Huanga S.-X."/>
        </authorList>
    </citation>
    <scope>NUCLEOTIDE SEQUENCE [LARGE SCALE GENOMIC DNA]</scope>
    <source>
        <strain evidence="3">cv. KIB-2019</strain>
    </source>
</reference>
<dbReference type="InterPro" id="IPR036885">
    <property type="entry name" value="SWIB_MDM2_dom_sf"/>
</dbReference>
<accession>A0A9Q1N2J3</accession>
<evidence type="ECO:0000259" key="1">
    <source>
        <dbReference type="PROSITE" id="PS51925"/>
    </source>
</evidence>
<evidence type="ECO:0000313" key="2">
    <source>
        <dbReference type="EMBL" id="KAJ8572326.1"/>
    </source>
</evidence>
<dbReference type="SMART" id="SM00151">
    <property type="entry name" value="SWIB"/>
    <property type="match status" value="1"/>
</dbReference>
<dbReference type="InterPro" id="IPR003121">
    <property type="entry name" value="SWIB_MDM2_domain"/>
</dbReference>
<dbReference type="PANTHER" id="PTHR13844">
    <property type="entry name" value="SWI/SNF-RELATED MATRIX-ASSOCIATED ACTIN-DEPENDENT REGULATOR OF CHROMATIN SUBFAMILY D"/>
    <property type="match status" value="1"/>
</dbReference>
<dbReference type="InterPro" id="IPR019835">
    <property type="entry name" value="SWIB_domain"/>
</dbReference>
<protein>
    <recommendedName>
        <fullName evidence="1">DM2 domain-containing protein</fullName>
    </recommendedName>
</protein>
<dbReference type="CDD" id="cd10567">
    <property type="entry name" value="SWIB-MDM2_like"/>
    <property type="match status" value="1"/>
</dbReference>
<dbReference type="Pfam" id="PF02201">
    <property type="entry name" value="SWIB"/>
    <property type="match status" value="1"/>
</dbReference>
<dbReference type="SUPFAM" id="SSF47592">
    <property type="entry name" value="SWIB/MDM2 domain"/>
    <property type="match status" value="1"/>
</dbReference>
<proteinExistence type="predicted"/>
<organism evidence="2 3">
    <name type="scientific">Anisodus acutangulus</name>
    <dbReference type="NCBI Taxonomy" id="402998"/>
    <lineage>
        <taxon>Eukaryota</taxon>
        <taxon>Viridiplantae</taxon>
        <taxon>Streptophyta</taxon>
        <taxon>Embryophyta</taxon>
        <taxon>Tracheophyta</taxon>
        <taxon>Spermatophyta</taxon>
        <taxon>Magnoliopsida</taxon>
        <taxon>eudicotyledons</taxon>
        <taxon>Gunneridae</taxon>
        <taxon>Pentapetalae</taxon>
        <taxon>asterids</taxon>
        <taxon>lamiids</taxon>
        <taxon>Solanales</taxon>
        <taxon>Solanaceae</taxon>
        <taxon>Solanoideae</taxon>
        <taxon>Hyoscyameae</taxon>
        <taxon>Anisodus</taxon>
    </lineage>
</organism>
<name>A0A9Q1N2J3_9SOLA</name>